<feature type="domain" description="Peptidase M4 C-terminal" evidence="11">
    <location>
        <begin position="199"/>
        <end position="368"/>
    </location>
</feature>
<comment type="cofactor">
    <cofactor evidence="8">
        <name>Zn(2+)</name>
        <dbReference type="ChEBI" id="CHEBI:29105"/>
    </cofactor>
</comment>
<dbReference type="InterPro" id="IPR013856">
    <property type="entry name" value="Peptidase_M4_domain"/>
</dbReference>
<keyword evidence="6 8" id="KW-0482">Metalloprotease</keyword>
<organism evidence="12 13">
    <name type="scientific">Microbacterium paludicola</name>
    <dbReference type="NCBI Taxonomy" id="300019"/>
    <lineage>
        <taxon>Bacteria</taxon>
        <taxon>Bacillati</taxon>
        <taxon>Actinomycetota</taxon>
        <taxon>Actinomycetes</taxon>
        <taxon>Micrococcales</taxon>
        <taxon>Microbacteriaceae</taxon>
        <taxon>Microbacterium</taxon>
    </lineage>
</organism>
<keyword evidence="4 8" id="KW-0378">Hydrolase</keyword>
<comment type="similarity">
    <text evidence="1 8">Belongs to the peptidase M4 family.</text>
</comment>
<feature type="region of interest" description="Disordered" evidence="9">
    <location>
        <begin position="44"/>
        <end position="111"/>
    </location>
</feature>
<proteinExistence type="inferred from homology"/>
<dbReference type="Gene3D" id="3.10.170.10">
    <property type="match status" value="1"/>
</dbReference>
<keyword evidence="3" id="KW-0479">Metal-binding</keyword>
<dbReference type="CDD" id="cd09597">
    <property type="entry name" value="M4_TLP"/>
    <property type="match status" value="1"/>
</dbReference>
<evidence type="ECO:0000259" key="10">
    <source>
        <dbReference type="Pfam" id="PF01447"/>
    </source>
</evidence>
<evidence type="ECO:0000313" key="12">
    <source>
        <dbReference type="EMBL" id="TFU34129.1"/>
    </source>
</evidence>
<dbReference type="GO" id="GO:0005576">
    <property type="term" value="C:extracellular region"/>
    <property type="evidence" value="ECO:0007669"/>
    <property type="project" value="UniProtKB-SubCell"/>
</dbReference>
<keyword evidence="13" id="KW-1185">Reference proteome</keyword>
<evidence type="ECO:0000256" key="6">
    <source>
        <dbReference type="ARBA" id="ARBA00023049"/>
    </source>
</evidence>
<dbReference type="Gene3D" id="1.10.390.10">
    <property type="entry name" value="Neutral Protease Domain 2"/>
    <property type="match status" value="1"/>
</dbReference>
<dbReference type="InterPro" id="IPR027268">
    <property type="entry name" value="Peptidase_M4/M1_CTD_sf"/>
</dbReference>
<reference evidence="12 13" key="1">
    <citation type="submission" date="2019-03" db="EMBL/GenBank/DDBJ databases">
        <title>Diversity of the mouse oral microbiome.</title>
        <authorList>
            <person name="Joseph S."/>
            <person name="Aduse-Opoku J."/>
            <person name="Curtis M."/>
            <person name="Wade W."/>
            <person name="Hashim A."/>
        </authorList>
    </citation>
    <scope>NUCLEOTIDE SEQUENCE [LARGE SCALE GENOMIC DNA]</scope>
    <source>
        <strain evidence="12 13">P1012</strain>
    </source>
</reference>
<evidence type="ECO:0000256" key="7">
    <source>
        <dbReference type="PIRSR" id="PIRSR623612-1"/>
    </source>
</evidence>
<keyword evidence="8" id="KW-0964">Secreted</keyword>
<dbReference type="OrthoDB" id="291295at2"/>
<feature type="domain" description="Peptidase M4" evidence="10">
    <location>
        <begin position="112"/>
        <end position="196"/>
    </location>
</feature>
<dbReference type="GO" id="GO:0006508">
    <property type="term" value="P:proteolysis"/>
    <property type="evidence" value="ECO:0007669"/>
    <property type="project" value="UniProtKB-KW"/>
</dbReference>
<dbReference type="RefSeq" id="WP_135112798.1">
    <property type="nucleotide sequence ID" value="NZ_JADGLL010000003.1"/>
</dbReference>
<keyword evidence="5 8" id="KW-0862">Zinc</keyword>
<comment type="caution">
    <text evidence="12">The sequence shown here is derived from an EMBL/GenBank/DDBJ whole genome shotgun (WGS) entry which is preliminary data.</text>
</comment>
<dbReference type="SUPFAM" id="SSF55486">
    <property type="entry name" value="Metalloproteases ('zincins'), catalytic domain"/>
    <property type="match status" value="1"/>
</dbReference>
<keyword evidence="2 8" id="KW-0645">Protease</keyword>
<evidence type="ECO:0000256" key="1">
    <source>
        <dbReference type="ARBA" id="ARBA00009388"/>
    </source>
</evidence>
<comment type="subcellular location">
    <subcellularLocation>
        <location evidence="8">Secreted</location>
    </subcellularLocation>
</comment>
<feature type="active site" description="Proton donor" evidence="7">
    <location>
        <position position="290"/>
    </location>
</feature>
<dbReference type="PRINTS" id="PR00730">
    <property type="entry name" value="THERMOLYSIN"/>
</dbReference>
<evidence type="ECO:0000259" key="11">
    <source>
        <dbReference type="Pfam" id="PF02868"/>
    </source>
</evidence>
<dbReference type="PANTHER" id="PTHR43579:SF1">
    <property type="entry name" value="NEUTRAL METALLOPROTEINASE"/>
    <property type="match status" value="1"/>
</dbReference>
<feature type="active site" evidence="7">
    <location>
        <position position="189"/>
    </location>
</feature>
<evidence type="ECO:0000256" key="2">
    <source>
        <dbReference type="ARBA" id="ARBA00022670"/>
    </source>
</evidence>
<dbReference type="Proteomes" id="UP000298358">
    <property type="component" value="Unassembled WGS sequence"/>
</dbReference>
<dbReference type="EMBL" id="SPQB01000003">
    <property type="protein sequence ID" value="TFU34129.1"/>
    <property type="molecule type" value="Genomic_DNA"/>
</dbReference>
<protein>
    <recommendedName>
        <fullName evidence="8">Neutral metalloproteinase</fullName>
        <ecNumber evidence="8">3.4.24.-</ecNumber>
    </recommendedName>
</protein>
<feature type="compositionally biased region" description="Basic and acidic residues" evidence="9">
    <location>
        <begin position="88"/>
        <end position="108"/>
    </location>
</feature>
<sequence length="380" mass="41002">MAPDFRSPAATVRHGIVPPFLLARIARLDQDDYDHAPEAARRTLGIDGPFREQRGSDGSMPGLVRPSLRPELQHPVAGSAEPGSPDRLIFDAKGTEDLPGEEVRREGGPETEDTAVTQAYDGLGDTYALFWDAFGRDSIDGSGMRLDATVHFGQRYDNAFWDGARMVFGDGDGEIFRGFTGSISIIGHELAHGVTERTAGLVYQGQSGALNEHVSDVFGVLVEQRVLGQTAQDATWLVGAGIFTEQVKGVAIRSMRAPGTAYDDPMLGKDPQPAHMRDYVETSDDNGGVHINSGIPNRAFVALAEALGGNAWERAGRIWYETLAGDRLTPTATFAQFAAATAVVADELYGDDSDEARAVADAWESVGVEPGRVRDRMRRD</sequence>
<evidence type="ECO:0000313" key="13">
    <source>
        <dbReference type="Proteomes" id="UP000298358"/>
    </source>
</evidence>
<evidence type="ECO:0000256" key="8">
    <source>
        <dbReference type="RuleBase" id="RU366073"/>
    </source>
</evidence>
<dbReference type="AlphaFoldDB" id="A0A4Y9FXJ3"/>
<accession>A0A4Y9FXJ3</accession>
<comment type="function">
    <text evidence="8">Extracellular zinc metalloprotease.</text>
</comment>
<dbReference type="Pfam" id="PF01447">
    <property type="entry name" value="Peptidase_M4"/>
    <property type="match status" value="1"/>
</dbReference>
<name>A0A4Y9FXJ3_9MICO</name>
<dbReference type="InterPro" id="IPR001570">
    <property type="entry name" value="Peptidase_M4_C_domain"/>
</dbReference>
<evidence type="ECO:0000256" key="3">
    <source>
        <dbReference type="ARBA" id="ARBA00022723"/>
    </source>
</evidence>
<dbReference type="InterPro" id="IPR023612">
    <property type="entry name" value="Peptidase_M4"/>
</dbReference>
<dbReference type="GO" id="GO:0046872">
    <property type="term" value="F:metal ion binding"/>
    <property type="evidence" value="ECO:0007669"/>
    <property type="project" value="UniProtKB-UniRule"/>
</dbReference>
<evidence type="ECO:0000256" key="5">
    <source>
        <dbReference type="ARBA" id="ARBA00022833"/>
    </source>
</evidence>
<dbReference type="Pfam" id="PF02868">
    <property type="entry name" value="Peptidase_M4_C"/>
    <property type="match status" value="1"/>
</dbReference>
<evidence type="ECO:0000256" key="4">
    <source>
        <dbReference type="ARBA" id="ARBA00022801"/>
    </source>
</evidence>
<dbReference type="EC" id="3.4.24.-" evidence="8"/>
<dbReference type="InterPro" id="IPR052759">
    <property type="entry name" value="Metalloprotease_M4"/>
</dbReference>
<evidence type="ECO:0000256" key="9">
    <source>
        <dbReference type="SAM" id="MobiDB-lite"/>
    </source>
</evidence>
<gene>
    <name evidence="12" type="ORF">E4U02_02380</name>
</gene>
<dbReference type="GO" id="GO:0004222">
    <property type="term" value="F:metalloendopeptidase activity"/>
    <property type="evidence" value="ECO:0007669"/>
    <property type="project" value="UniProtKB-UniRule"/>
</dbReference>
<dbReference type="PANTHER" id="PTHR43579">
    <property type="match status" value="1"/>
</dbReference>